<evidence type="ECO:0000256" key="1">
    <source>
        <dbReference type="SAM" id="Coils"/>
    </source>
</evidence>
<reference evidence="2 3" key="1">
    <citation type="submission" date="2018-10" db="EMBL/GenBank/DDBJ databases">
        <title>Draft genome sequence of Bacillus salarius IM0101, isolated from a hypersaline soil in Inner Mongolia, China.</title>
        <authorList>
            <person name="Yamprayoonswat W."/>
            <person name="Boonvisut S."/>
            <person name="Jumpathong W."/>
            <person name="Sittihan S."/>
            <person name="Ruangsuj P."/>
            <person name="Wanthongcharoen S."/>
            <person name="Thongpramul N."/>
            <person name="Pimmason S."/>
            <person name="Yu B."/>
            <person name="Yasawong M."/>
        </authorList>
    </citation>
    <scope>NUCLEOTIDE SEQUENCE [LARGE SCALE GENOMIC DNA]</scope>
    <source>
        <strain evidence="2 3">IM0101</strain>
    </source>
</reference>
<comment type="caution">
    <text evidence="2">The sequence shown here is derived from an EMBL/GenBank/DDBJ whole genome shotgun (WGS) entry which is preliminary data.</text>
</comment>
<evidence type="ECO:0000313" key="3">
    <source>
        <dbReference type="Proteomes" id="UP000275076"/>
    </source>
</evidence>
<accession>A0A3R9NYS6</accession>
<name>A0A3R9NYS6_9BACI</name>
<organism evidence="2 3">
    <name type="scientific">Salibacterium salarium</name>
    <dbReference type="NCBI Taxonomy" id="284579"/>
    <lineage>
        <taxon>Bacteria</taxon>
        <taxon>Bacillati</taxon>
        <taxon>Bacillota</taxon>
        <taxon>Bacilli</taxon>
        <taxon>Bacillales</taxon>
        <taxon>Bacillaceae</taxon>
    </lineage>
</organism>
<dbReference type="RefSeq" id="WP_143006053.1">
    <property type="nucleotide sequence ID" value="NZ_RBVX01000098.1"/>
</dbReference>
<feature type="non-terminal residue" evidence="2">
    <location>
        <position position="229"/>
    </location>
</feature>
<dbReference type="AlphaFoldDB" id="A0A3R9NYS6"/>
<dbReference type="Proteomes" id="UP000275076">
    <property type="component" value="Unassembled WGS sequence"/>
</dbReference>
<keyword evidence="1" id="KW-0175">Coiled coil</keyword>
<sequence length="229" mass="27787">MLNERTLNHKADRSIILHTLVNYEQKLRNYTKQLQSLKQGITEFKEKEDLLKGMAEEKKRNIDEQKNVNHLFQNIVDTMTSLKENTDIKENELSEKQNTINRYKKQQNQLQQKLEAFQRENKSYKRNEKSLKGEIKTKNYILHLHDDSKKKIIKTIKEKNNQIKRYKNVERERMNRMEQERNDEMHLNKIILECEEVRKHMNNRKIHLYRVENEITQAIGQLQDIEDNV</sequence>
<gene>
    <name evidence="2" type="ORF">D7Z54_33215</name>
</gene>
<feature type="coiled-coil region" evidence="1">
    <location>
        <begin position="20"/>
        <end position="47"/>
    </location>
</feature>
<proteinExistence type="predicted"/>
<dbReference type="EMBL" id="RBVX01000098">
    <property type="protein sequence ID" value="RSL29075.1"/>
    <property type="molecule type" value="Genomic_DNA"/>
</dbReference>
<evidence type="ECO:0000313" key="2">
    <source>
        <dbReference type="EMBL" id="RSL29075.1"/>
    </source>
</evidence>
<protein>
    <submittedName>
        <fullName evidence="2">Uncharacterized protein</fullName>
    </submittedName>
</protein>
<keyword evidence="3" id="KW-1185">Reference proteome</keyword>
<feature type="coiled-coil region" evidence="1">
    <location>
        <begin position="79"/>
        <end position="180"/>
    </location>
</feature>